<sequence length="103" mass="11304">MDQGFSKDLNEMMEFPEKGIFSKVLAKSDSYSYTLMCLAKGTDIDTHTSTKAGVVQVLKGEGLFTLFGKEIDMRPGVFIFMPKNAPHALKADEDLAILLALAN</sequence>
<protein>
    <submittedName>
        <fullName evidence="4">Nitric oxide dioxygenase</fullName>
    </submittedName>
</protein>
<organism evidence="4">
    <name type="scientific">Candidatus Kentrum sp. MB</name>
    <dbReference type="NCBI Taxonomy" id="2138164"/>
    <lineage>
        <taxon>Bacteria</taxon>
        <taxon>Pseudomonadati</taxon>
        <taxon>Pseudomonadota</taxon>
        <taxon>Gammaproteobacteria</taxon>
        <taxon>Candidatus Kentrum</taxon>
    </lineage>
</organism>
<dbReference type="AlphaFoldDB" id="A0A451BG71"/>
<dbReference type="GO" id="GO:0051213">
    <property type="term" value="F:dioxygenase activity"/>
    <property type="evidence" value="ECO:0007669"/>
    <property type="project" value="UniProtKB-KW"/>
</dbReference>
<dbReference type="PANTHER" id="PTHR37694:SF1">
    <property type="entry name" value="SLR8022 PROTEIN"/>
    <property type="match status" value="1"/>
</dbReference>
<dbReference type="Gene3D" id="2.60.120.10">
    <property type="entry name" value="Jelly Rolls"/>
    <property type="match status" value="1"/>
</dbReference>
<dbReference type="InterPro" id="IPR011051">
    <property type="entry name" value="RmlC_Cupin_sf"/>
</dbReference>
<evidence type="ECO:0000313" key="3">
    <source>
        <dbReference type="EMBL" id="VFK35420.1"/>
    </source>
</evidence>
<dbReference type="InterPro" id="IPR014710">
    <property type="entry name" value="RmlC-like_jellyroll"/>
</dbReference>
<dbReference type="PANTHER" id="PTHR37694">
    <property type="entry name" value="SLR8022 PROTEIN"/>
    <property type="match status" value="1"/>
</dbReference>
<dbReference type="EMBL" id="CAADFO010000076">
    <property type="protein sequence ID" value="VFK31054.1"/>
    <property type="molecule type" value="Genomic_DNA"/>
</dbReference>
<evidence type="ECO:0000259" key="1">
    <source>
        <dbReference type="Pfam" id="PF07883"/>
    </source>
</evidence>
<dbReference type="CDD" id="cd02230">
    <property type="entry name" value="cupin_HP0902-like"/>
    <property type="match status" value="1"/>
</dbReference>
<evidence type="ECO:0000313" key="4">
    <source>
        <dbReference type="EMBL" id="VFK77281.1"/>
    </source>
</evidence>
<dbReference type="SUPFAM" id="SSF51182">
    <property type="entry name" value="RmlC-like cupins"/>
    <property type="match status" value="1"/>
</dbReference>
<gene>
    <name evidence="2" type="ORF">BECKMB1821G_GA0114241_10766</name>
    <name evidence="4" type="ORF">BECKMB1821H_GA0114242_11186</name>
    <name evidence="3" type="ORF">BECKMB1821I_GA0114274_11176</name>
</gene>
<dbReference type="InterPro" id="IPR013096">
    <property type="entry name" value="Cupin_2"/>
</dbReference>
<dbReference type="EMBL" id="CAADGH010000118">
    <property type="protein sequence ID" value="VFK77281.1"/>
    <property type="molecule type" value="Genomic_DNA"/>
</dbReference>
<feature type="domain" description="Cupin type-2" evidence="1">
    <location>
        <begin position="35"/>
        <end position="94"/>
    </location>
</feature>
<reference evidence="4" key="1">
    <citation type="submission" date="2019-02" db="EMBL/GenBank/DDBJ databases">
        <authorList>
            <person name="Gruber-Vodicka R. H."/>
            <person name="Seah K. B. B."/>
        </authorList>
    </citation>
    <scope>NUCLEOTIDE SEQUENCE</scope>
    <source>
        <strain evidence="2">BECK_BZ197</strain>
        <strain evidence="4">BECK_BZ198</strain>
        <strain evidence="3">BECK_BZ199</strain>
    </source>
</reference>
<evidence type="ECO:0000313" key="2">
    <source>
        <dbReference type="EMBL" id="VFK31054.1"/>
    </source>
</evidence>
<proteinExistence type="predicted"/>
<accession>A0A451BG71</accession>
<keyword evidence="4" id="KW-0560">Oxidoreductase</keyword>
<dbReference type="EMBL" id="CAADFQ010000117">
    <property type="protein sequence ID" value="VFK35420.1"/>
    <property type="molecule type" value="Genomic_DNA"/>
</dbReference>
<name>A0A451BG71_9GAMM</name>
<keyword evidence="4" id="KW-0223">Dioxygenase</keyword>
<dbReference type="Pfam" id="PF07883">
    <property type="entry name" value="Cupin_2"/>
    <property type="match status" value="1"/>
</dbReference>